<name>A0ABY4TLE6_9ACTN</name>
<gene>
    <name evidence="2" type="ORF">MW084_19955</name>
</gene>
<dbReference type="Proteomes" id="UP001056383">
    <property type="component" value="Chromosome"/>
</dbReference>
<feature type="region of interest" description="Disordered" evidence="1">
    <location>
        <begin position="112"/>
        <end position="134"/>
    </location>
</feature>
<feature type="compositionally biased region" description="Basic and acidic residues" evidence="1">
    <location>
        <begin position="114"/>
        <end position="129"/>
    </location>
</feature>
<reference evidence="2" key="1">
    <citation type="submission" date="2022-04" db="EMBL/GenBank/DDBJ databases">
        <title>Systematic whole-genome sequencing reveals an unexpected diversity among actinomycetoma pathogens and provides insights into their antibacterial susceptibilities.</title>
        <authorList>
            <person name="Watson A.K."/>
            <person name="Kepplinger B."/>
            <person name="Bakhiet S.M."/>
            <person name="Mhmoud N.A."/>
            <person name="Chapman J."/>
            <person name="Allenby N."/>
            <person name="Mickiewicz K."/>
            <person name="Goodfellow M."/>
            <person name="Fahal A.H."/>
            <person name="Errington J."/>
        </authorList>
    </citation>
    <scope>NUCLEOTIDE SEQUENCE</scope>
    <source>
        <strain evidence="2">SD 504</strain>
    </source>
</reference>
<evidence type="ECO:0000313" key="2">
    <source>
        <dbReference type="EMBL" id="URN17830.1"/>
    </source>
</evidence>
<keyword evidence="3" id="KW-1185">Reference proteome</keyword>
<dbReference type="RefSeq" id="WP_010471520.1">
    <property type="nucleotide sequence ID" value="NZ_CP095474.1"/>
</dbReference>
<evidence type="ECO:0000256" key="1">
    <source>
        <dbReference type="SAM" id="MobiDB-lite"/>
    </source>
</evidence>
<organism evidence="2 3">
    <name type="scientific">Streptomyces sudanensis</name>
    <dbReference type="NCBI Taxonomy" id="436397"/>
    <lineage>
        <taxon>Bacteria</taxon>
        <taxon>Bacillati</taxon>
        <taxon>Actinomycetota</taxon>
        <taxon>Actinomycetes</taxon>
        <taxon>Kitasatosporales</taxon>
        <taxon>Streptomycetaceae</taxon>
        <taxon>Streptomyces</taxon>
    </lineage>
</organism>
<proteinExistence type="predicted"/>
<protein>
    <submittedName>
        <fullName evidence="2">Uncharacterized protein</fullName>
    </submittedName>
</protein>
<evidence type="ECO:0000313" key="3">
    <source>
        <dbReference type="Proteomes" id="UP001056383"/>
    </source>
</evidence>
<accession>A0ABY4TLE6</accession>
<sequence length="715" mass="78756">MLTYQQVMSVRLSPLVTAAASWGDMAEGFERLGDAYSDQVLSITTSGAWVGASATAAKARFQATRRQYTAAGVEARAVASLLRDAHAQFTARIRALHHLVAAARKAGMSIDSKGIAHEDPEVSKERKDSGPVTPDTARAVRELQWTQAVADAVRAVDDADKGARLVLRDAAFGGRPDGAAPGATHGFNGNAVGDIEKVEARLAQRYAEQALKGEKPEDLEEWVRLQRDNAGDKVFSRMLLNHLGPEGTIRLANQLNVWAYDEDRAHQQSYLGLQRGYADALASATRDPRSGFYREWVTGLKEAGMRQYEWRGQPIRGYHTLVTLMQQGSGSYPEQLLHDLGDDMIAAEKANPFKRNDAWDLPAALIEPHSKWFANDPLDGLLGIMAREPETAAAFLDPKNGKSHLEYLTRERNWNVVDIEGRPWGEFDPDTPWAQGGEGSRWRPDLEDADTRQGFGAALVAATTGIDPQSPGSGYVQHTEANTRVFDAALEHLSKEGDKFPPSLRTPMALVMSNHGDDVHEATSAHGDDESQLDRRAVLEVAKQISRDQFAYGTLQDGINREIVRDIHVNEDGHEESWRRAGRTIGFLEEARYQGLQIDVDDAKSKATWDSKWQYHGWAGVASYVPVVGDAVDRKIEMVTDKWLEEETKRIDEGRARSRMETNADSEGRIGALAGIWREVNSDRLDGETEYTTIDKFNSATEDGGATARGLAGTG</sequence>
<dbReference type="EMBL" id="CP095474">
    <property type="protein sequence ID" value="URN17830.1"/>
    <property type="molecule type" value="Genomic_DNA"/>
</dbReference>